<dbReference type="EC" id="2.7.13.3" evidence="2"/>
<dbReference type="Gene3D" id="2.60.120.260">
    <property type="entry name" value="Galactose-binding domain-like"/>
    <property type="match status" value="1"/>
</dbReference>
<feature type="domain" description="Response regulatory" evidence="12">
    <location>
        <begin position="684"/>
        <end position="800"/>
    </location>
</feature>
<dbReference type="SUPFAM" id="SSF52172">
    <property type="entry name" value="CheY-like"/>
    <property type="match status" value="1"/>
</dbReference>
<evidence type="ECO:0000313" key="14">
    <source>
        <dbReference type="Proteomes" id="UP000616608"/>
    </source>
</evidence>
<evidence type="ECO:0000256" key="3">
    <source>
        <dbReference type="ARBA" id="ARBA00022553"/>
    </source>
</evidence>
<feature type="transmembrane region" description="Helical" evidence="10">
    <location>
        <begin position="359"/>
        <end position="378"/>
    </location>
</feature>
<comment type="caution">
    <text evidence="13">The sequence shown here is derived from an EMBL/GenBank/DDBJ whole genome shotgun (WGS) entry which is preliminary data.</text>
</comment>
<accession>A0A917LJH9</accession>
<keyword evidence="6 13" id="KW-0418">Kinase</keyword>
<feature type="transmembrane region" description="Helical" evidence="10">
    <location>
        <begin position="265"/>
        <end position="291"/>
    </location>
</feature>
<evidence type="ECO:0000256" key="8">
    <source>
        <dbReference type="ARBA" id="ARBA00023012"/>
    </source>
</evidence>
<sequence length="1010" mass="114370">MIKKEKRRNSLIILLFLIGIFIVKLLWVYYFTSEDSPDIRNGQLDLSDYTLAKEEPFTLDGEWSFSPYQLYDDHPAKNTVPIKVPSHWNTTLNPSSKEAYGYGSYYLTITVAPSNQLYTLYFPSVRSAATVFVNGEKLYQAGQVATTKASYEADNIPFTVSFKAPDGQIHIAVDVANYLDPRGGGIVRSVKFGANSEVFSAINVANSIQLLTNMVFLTLACLSILLYIIGVRDKRLLYFAGAAFAISIFMSILNEEKILAKLLQLSYTHGFILVNITQLFLAVMLIQLGRIDCSAKCYRYSQYYIYIGALLTLPIVLLPLHLVITMSPIFSAYLGIAFLWLLIRLTYKERHYMQRTLLIRLVITGILHHLLWSVYFMYTGIKVLFFPFDILLPLLLLTALWLKRYHEIYIQKIELTEQLHHANQLKDEFLANTSHELRNPLHSILALTETVMQREKETLSSTSQHNLQLMMAVGKRMRLLLDDLLDMSYLQHGQPKLNAGKVRIQAQINGIMDMLTPIQDAKKLTFHNNIPSFLPAVYADENRVIQILFNLLHNAFKYTEHGNVTIDAYQVDDYIKVTVQDTGIGIDEATLAKIFTPYERSQEAIAMSNGGFGLGLNISRNLALIQGGDLSVHTSPEGSTFTLTLPLYVGEDQQVAAPSPAPVICMDNEATPLSTATSSFTKGRILLIDDDPINLHVIQQILIEDGHEVITSLNGLKALSLVRKHHIDLVICDVMMPRISGYELTKQLRAHYSLTELPILLLTARTQTEDLTTGFKSGANDYVVKPVDITELRVRSNALLTVKKSLQDHLQLEASWLQTQIQPHFFFNTLNTILSLNVIDRNRMDEVLEAFTTFLRSKFKFTHFTQEIPLQEEIDLVKSYLFIEQQRYENRLHVKWQVATTDAFILPLTIQPLVENAIRHSIIKKPEGGTLTIIIREQPTTLHVTIQDDGIGMDQTFADQLLTRNFSSQHGIGLINTNMRLTKKYGEGLQITSALHQGTTITFKLPKNKA</sequence>
<dbReference type="SUPFAM" id="SSF49785">
    <property type="entry name" value="Galactose-binding domain-like"/>
    <property type="match status" value="1"/>
</dbReference>
<keyword evidence="10" id="KW-0812">Transmembrane</keyword>
<dbReference type="PROSITE" id="PS50110">
    <property type="entry name" value="RESPONSE_REGULATORY"/>
    <property type="match status" value="1"/>
</dbReference>
<dbReference type="Pfam" id="PF00072">
    <property type="entry name" value="Response_reg"/>
    <property type="match status" value="1"/>
</dbReference>
<evidence type="ECO:0000256" key="4">
    <source>
        <dbReference type="ARBA" id="ARBA00022679"/>
    </source>
</evidence>
<keyword evidence="10" id="KW-1133">Transmembrane helix</keyword>
<dbReference type="CDD" id="cd00082">
    <property type="entry name" value="HisKA"/>
    <property type="match status" value="1"/>
</dbReference>
<dbReference type="SMART" id="SM00387">
    <property type="entry name" value="HATPase_c"/>
    <property type="match status" value="2"/>
</dbReference>
<dbReference type="SUPFAM" id="SSF55874">
    <property type="entry name" value="ATPase domain of HSP90 chaperone/DNA topoisomerase II/histidine kinase"/>
    <property type="match status" value="2"/>
</dbReference>
<feature type="transmembrane region" description="Helical" evidence="10">
    <location>
        <begin position="330"/>
        <end position="347"/>
    </location>
</feature>
<dbReference type="PANTHER" id="PTHR43547:SF2">
    <property type="entry name" value="HYBRID SIGNAL TRANSDUCTION HISTIDINE KINASE C"/>
    <property type="match status" value="1"/>
</dbReference>
<dbReference type="EMBL" id="BMJT01000011">
    <property type="protein sequence ID" value="GGG31274.1"/>
    <property type="molecule type" value="Genomic_DNA"/>
</dbReference>
<feature type="transmembrane region" description="Helical" evidence="10">
    <location>
        <begin position="236"/>
        <end position="253"/>
    </location>
</feature>
<dbReference type="InterPro" id="IPR036097">
    <property type="entry name" value="HisK_dim/P_sf"/>
</dbReference>
<feature type="domain" description="Histidine kinase" evidence="11">
    <location>
        <begin position="432"/>
        <end position="649"/>
    </location>
</feature>
<dbReference type="SUPFAM" id="SSF47384">
    <property type="entry name" value="Homodimeric domain of signal transducing histidine kinase"/>
    <property type="match status" value="1"/>
</dbReference>
<evidence type="ECO:0000256" key="1">
    <source>
        <dbReference type="ARBA" id="ARBA00000085"/>
    </source>
</evidence>
<dbReference type="GO" id="GO:0016020">
    <property type="term" value="C:membrane"/>
    <property type="evidence" value="ECO:0007669"/>
    <property type="project" value="InterPro"/>
</dbReference>
<dbReference type="InterPro" id="IPR003594">
    <property type="entry name" value="HATPase_dom"/>
</dbReference>
<keyword evidence="4" id="KW-0808">Transferase</keyword>
<evidence type="ECO:0000256" key="5">
    <source>
        <dbReference type="ARBA" id="ARBA00022741"/>
    </source>
</evidence>
<dbReference type="InterPro" id="IPR004358">
    <property type="entry name" value="Sig_transdc_His_kin-like_C"/>
</dbReference>
<dbReference type="Proteomes" id="UP000616608">
    <property type="component" value="Unassembled WGS sequence"/>
</dbReference>
<dbReference type="InterPro" id="IPR010559">
    <property type="entry name" value="Sig_transdc_His_kin_internal"/>
</dbReference>
<dbReference type="Gene3D" id="1.10.287.130">
    <property type="match status" value="1"/>
</dbReference>
<dbReference type="PROSITE" id="PS50109">
    <property type="entry name" value="HIS_KIN"/>
    <property type="match status" value="1"/>
</dbReference>
<evidence type="ECO:0000256" key="6">
    <source>
        <dbReference type="ARBA" id="ARBA00022777"/>
    </source>
</evidence>
<dbReference type="AlphaFoldDB" id="A0A917LJH9"/>
<dbReference type="GO" id="GO:0005524">
    <property type="term" value="F:ATP binding"/>
    <property type="evidence" value="ECO:0007669"/>
    <property type="project" value="UniProtKB-KW"/>
</dbReference>
<dbReference type="Pfam" id="PF02518">
    <property type="entry name" value="HATPase_c"/>
    <property type="match status" value="2"/>
</dbReference>
<dbReference type="GO" id="GO:0000155">
    <property type="term" value="F:phosphorelay sensor kinase activity"/>
    <property type="evidence" value="ECO:0007669"/>
    <property type="project" value="InterPro"/>
</dbReference>
<evidence type="ECO:0000259" key="11">
    <source>
        <dbReference type="PROSITE" id="PS50109"/>
    </source>
</evidence>
<feature type="transmembrane region" description="Helical" evidence="10">
    <location>
        <begin position="210"/>
        <end position="229"/>
    </location>
</feature>
<dbReference type="InterPro" id="IPR011006">
    <property type="entry name" value="CheY-like_superfamily"/>
</dbReference>
<dbReference type="Pfam" id="PF06580">
    <property type="entry name" value="His_kinase"/>
    <property type="match status" value="1"/>
</dbReference>
<dbReference type="InterPro" id="IPR008979">
    <property type="entry name" value="Galactose-bd-like_sf"/>
</dbReference>
<dbReference type="CDD" id="cd17574">
    <property type="entry name" value="REC_OmpR"/>
    <property type="match status" value="1"/>
</dbReference>
<proteinExistence type="predicted"/>
<keyword evidence="8" id="KW-0902">Two-component regulatory system</keyword>
<evidence type="ECO:0000259" key="12">
    <source>
        <dbReference type="PROSITE" id="PS50110"/>
    </source>
</evidence>
<organism evidence="13 14">
    <name type="scientific">Lysinibacillus alkalisoli</name>
    <dbReference type="NCBI Taxonomy" id="1911548"/>
    <lineage>
        <taxon>Bacteria</taxon>
        <taxon>Bacillati</taxon>
        <taxon>Bacillota</taxon>
        <taxon>Bacilli</taxon>
        <taxon>Bacillales</taxon>
        <taxon>Bacillaceae</taxon>
        <taxon>Lysinibacillus</taxon>
    </lineage>
</organism>
<reference evidence="13" key="2">
    <citation type="submission" date="2020-09" db="EMBL/GenBank/DDBJ databases">
        <authorList>
            <person name="Sun Q."/>
            <person name="Zhou Y."/>
        </authorList>
    </citation>
    <scope>NUCLEOTIDE SEQUENCE</scope>
    <source>
        <strain evidence="13">CGMCC 1.15760</strain>
    </source>
</reference>
<protein>
    <recommendedName>
        <fullName evidence="2">histidine kinase</fullName>
        <ecNumber evidence="2">2.7.13.3</ecNumber>
    </recommendedName>
</protein>
<dbReference type="SMART" id="SM00448">
    <property type="entry name" value="REC"/>
    <property type="match status" value="1"/>
</dbReference>
<dbReference type="InterPro" id="IPR001789">
    <property type="entry name" value="Sig_transdc_resp-reg_receiver"/>
</dbReference>
<dbReference type="RefSeq" id="WP_188615635.1">
    <property type="nucleotide sequence ID" value="NZ_BMJT01000011.1"/>
</dbReference>
<dbReference type="InterPro" id="IPR005467">
    <property type="entry name" value="His_kinase_dom"/>
</dbReference>
<evidence type="ECO:0000256" key="9">
    <source>
        <dbReference type="PROSITE-ProRule" id="PRU00169"/>
    </source>
</evidence>
<evidence type="ECO:0000313" key="13">
    <source>
        <dbReference type="EMBL" id="GGG31274.1"/>
    </source>
</evidence>
<dbReference type="InterPro" id="IPR003661">
    <property type="entry name" value="HisK_dim/P_dom"/>
</dbReference>
<reference evidence="13" key="1">
    <citation type="journal article" date="2014" name="Int. J. Syst. Evol. Microbiol.">
        <title>Complete genome sequence of Corynebacterium casei LMG S-19264T (=DSM 44701T), isolated from a smear-ripened cheese.</title>
        <authorList>
            <consortium name="US DOE Joint Genome Institute (JGI-PGF)"/>
            <person name="Walter F."/>
            <person name="Albersmeier A."/>
            <person name="Kalinowski J."/>
            <person name="Ruckert C."/>
        </authorList>
    </citation>
    <scope>NUCLEOTIDE SEQUENCE</scope>
    <source>
        <strain evidence="13">CGMCC 1.15760</strain>
    </source>
</reference>
<dbReference type="PANTHER" id="PTHR43547">
    <property type="entry name" value="TWO-COMPONENT HISTIDINE KINASE"/>
    <property type="match status" value="1"/>
</dbReference>
<feature type="transmembrane region" description="Helical" evidence="10">
    <location>
        <begin position="303"/>
        <end position="324"/>
    </location>
</feature>
<comment type="catalytic activity">
    <reaction evidence="1">
        <text>ATP + protein L-histidine = ADP + protein N-phospho-L-histidine.</text>
        <dbReference type="EC" id="2.7.13.3"/>
    </reaction>
</comment>
<dbReference type="Gene3D" id="3.30.565.10">
    <property type="entry name" value="Histidine kinase-like ATPase, C-terminal domain"/>
    <property type="match status" value="2"/>
</dbReference>
<dbReference type="PRINTS" id="PR00344">
    <property type="entry name" value="BCTRLSENSOR"/>
</dbReference>
<feature type="modified residue" description="4-aspartylphosphate" evidence="9">
    <location>
        <position position="733"/>
    </location>
</feature>
<evidence type="ECO:0000256" key="10">
    <source>
        <dbReference type="SAM" id="Phobius"/>
    </source>
</evidence>
<feature type="transmembrane region" description="Helical" evidence="10">
    <location>
        <begin position="12"/>
        <end position="31"/>
    </location>
</feature>
<dbReference type="InterPro" id="IPR036890">
    <property type="entry name" value="HATPase_C_sf"/>
</dbReference>
<dbReference type="SMART" id="SM00388">
    <property type="entry name" value="HisKA"/>
    <property type="match status" value="1"/>
</dbReference>
<dbReference type="Gene3D" id="3.40.50.2300">
    <property type="match status" value="1"/>
</dbReference>
<evidence type="ECO:0000256" key="2">
    <source>
        <dbReference type="ARBA" id="ARBA00012438"/>
    </source>
</evidence>
<keyword evidence="10" id="KW-0472">Membrane</keyword>
<keyword evidence="14" id="KW-1185">Reference proteome</keyword>
<keyword evidence="3 9" id="KW-0597">Phosphoprotein</keyword>
<evidence type="ECO:0000256" key="7">
    <source>
        <dbReference type="ARBA" id="ARBA00022840"/>
    </source>
</evidence>
<name>A0A917LJH9_9BACI</name>
<keyword evidence="7" id="KW-0067">ATP-binding</keyword>
<gene>
    <name evidence="13" type="ORF">GCM10007425_27390</name>
</gene>
<keyword evidence="5" id="KW-0547">Nucleotide-binding</keyword>
<dbReference type="Pfam" id="PF00512">
    <property type="entry name" value="HisKA"/>
    <property type="match status" value="1"/>
</dbReference>